<organism evidence="8 9">
    <name type="scientific">Alsobacter soli</name>
    <dbReference type="NCBI Taxonomy" id="2109933"/>
    <lineage>
        <taxon>Bacteria</taxon>
        <taxon>Pseudomonadati</taxon>
        <taxon>Pseudomonadota</taxon>
        <taxon>Alphaproteobacteria</taxon>
        <taxon>Hyphomicrobiales</taxon>
        <taxon>Alsobacteraceae</taxon>
        <taxon>Alsobacter</taxon>
    </lineage>
</organism>
<dbReference type="GO" id="GO:0016020">
    <property type="term" value="C:membrane"/>
    <property type="evidence" value="ECO:0007669"/>
    <property type="project" value="TreeGrafter"/>
</dbReference>
<dbReference type="EMBL" id="PVZS01000005">
    <property type="protein sequence ID" value="PSC05882.1"/>
    <property type="molecule type" value="Genomic_DNA"/>
</dbReference>
<dbReference type="InterPro" id="IPR001915">
    <property type="entry name" value="Peptidase_M48"/>
</dbReference>
<name>A0A2T1HW52_9HYPH</name>
<proteinExistence type="predicted"/>
<evidence type="ECO:0000313" key="8">
    <source>
        <dbReference type="EMBL" id="PSC05882.1"/>
    </source>
</evidence>
<evidence type="ECO:0000256" key="5">
    <source>
        <dbReference type="ARBA" id="ARBA00022833"/>
    </source>
</evidence>
<evidence type="ECO:0000256" key="2">
    <source>
        <dbReference type="ARBA" id="ARBA00022670"/>
    </source>
</evidence>
<evidence type="ECO:0000256" key="6">
    <source>
        <dbReference type="ARBA" id="ARBA00023049"/>
    </source>
</evidence>
<dbReference type="InterPro" id="IPR051156">
    <property type="entry name" value="Mito/Outer_Membr_Metalloprot"/>
</dbReference>
<gene>
    <name evidence="8" type="ORF">SLNSH_05725</name>
</gene>
<evidence type="ECO:0000259" key="7">
    <source>
        <dbReference type="Pfam" id="PF01435"/>
    </source>
</evidence>
<keyword evidence="3" id="KW-0479">Metal-binding</keyword>
<dbReference type="GO" id="GO:0046872">
    <property type="term" value="F:metal ion binding"/>
    <property type="evidence" value="ECO:0007669"/>
    <property type="project" value="UniProtKB-KW"/>
</dbReference>
<accession>A0A2T1HW52</accession>
<dbReference type="PANTHER" id="PTHR22726">
    <property type="entry name" value="METALLOENDOPEPTIDASE OMA1"/>
    <property type="match status" value="1"/>
</dbReference>
<comment type="cofactor">
    <cofactor evidence="1">
        <name>Zn(2+)</name>
        <dbReference type="ChEBI" id="CHEBI:29105"/>
    </cofactor>
</comment>
<feature type="domain" description="Peptidase M48" evidence="7">
    <location>
        <begin position="88"/>
        <end position="270"/>
    </location>
</feature>
<reference evidence="9" key="1">
    <citation type="submission" date="2018-03" db="EMBL/GenBank/DDBJ databases">
        <authorList>
            <person name="Sun L."/>
            <person name="Liu H."/>
            <person name="Chen W."/>
            <person name="Huang K."/>
            <person name="Liu W."/>
            <person name="Gao X."/>
        </authorList>
    </citation>
    <scope>NUCLEOTIDE SEQUENCE [LARGE SCALE GENOMIC DNA]</scope>
    <source>
        <strain evidence="9">SH9</strain>
    </source>
</reference>
<comment type="caution">
    <text evidence="8">The sequence shown here is derived from an EMBL/GenBank/DDBJ whole genome shotgun (WGS) entry which is preliminary data.</text>
</comment>
<evidence type="ECO:0000313" key="9">
    <source>
        <dbReference type="Proteomes" id="UP000239772"/>
    </source>
</evidence>
<dbReference type="PANTHER" id="PTHR22726:SF1">
    <property type="entry name" value="METALLOENDOPEPTIDASE OMA1, MITOCHONDRIAL"/>
    <property type="match status" value="1"/>
</dbReference>
<dbReference type="Proteomes" id="UP000239772">
    <property type="component" value="Unassembled WGS sequence"/>
</dbReference>
<dbReference type="AlphaFoldDB" id="A0A2T1HW52"/>
<dbReference type="Gene3D" id="3.30.2010.10">
    <property type="entry name" value="Metalloproteases ('zincins'), catalytic domain"/>
    <property type="match status" value="1"/>
</dbReference>
<keyword evidence="9" id="KW-1185">Reference proteome</keyword>
<evidence type="ECO:0000256" key="3">
    <source>
        <dbReference type="ARBA" id="ARBA00022723"/>
    </source>
</evidence>
<keyword evidence="2 8" id="KW-0645">Protease</keyword>
<evidence type="ECO:0000256" key="4">
    <source>
        <dbReference type="ARBA" id="ARBA00022801"/>
    </source>
</evidence>
<protein>
    <submittedName>
        <fullName evidence="8">Zn-dependent protease</fullName>
    </submittedName>
</protein>
<dbReference type="CDD" id="cd07324">
    <property type="entry name" value="M48C_Oma1-like"/>
    <property type="match status" value="1"/>
</dbReference>
<keyword evidence="5" id="KW-0862">Zinc</keyword>
<dbReference type="Pfam" id="PF01435">
    <property type="entry name" value="Peptidase_M48"/>
    <property type="match status" value="1"/>
</dbReference>
<sequence length="501" mass="53258">MSAVEASQGAQAHRLGPLRRLAAFACALALGAVVAGCASDRIGFGAGTSPTLPASAPKVTGVEPLSAREHKKLVSNFGGEYRSPVAERLLNDVMKRVAGATDRPDQQYQVTILNSPVVNAFALPSGNLYVTRGLLALANDTSEVAAVMAHEVAHVTLNHAMQRAELERRSEIVSRVVAEVLNDSDAQQVVQARGKLTLASFSRAQELEADQIGVRTIAKAGFDPFGAARFLASLGRQSSMRATMLGEKPNQGPNFLSTHPSTPERVAQALAAARQIRAPGIGETDRDHYLQAIAGMTFGDDPSEGVVRGNRFLHPQLGFAFSAPASFVLENSSSAVLGLAPGGAQALRFDSVKMPDGMTLQSYIVSGWIEGVEVGPVESITVNGLPAVTAVAKGDEWTFRLAAVQSGQSTYRFILAAKNYTPDMDRQFRDAVESFHLMSSGESAAVKPLRIGLVTAQAGDTVETLAERMATDRPVERFQLLNGIERNGPVRPGSTYKVIVE</sequence>
<keyword evidence="6" id="KW-0482">Metalloprotease</keyword>
<keyword evidence="4" id="KW-0378">Hydrolase</keyword>
<evidence type="ECO:0000256" key="1">
    <source>
        <dbReference type="ARBA" id="ARBA00001947"/>
    </source>
</evidence>
<dbReference type="GO" id="GO:0004222">
    <property type="term" value="F:metalloendopeptidase activity"/>
    <property type="evidence" value="ECO:0007669"/>
    <property type="project" value="InterPro"/>
</dbReference>
<dbReference type="OrthoDB" id="9810445at2"/>
<dbReference type="GO" id="GO:0051603">
    <property type="term" value="P:proteolysis involved in protein catabolic process"/>
    <property type="evidence" value="ECO:0007669"/>
    <property type="project" value="TreeGrafter"/>
</dbReference>